<sequence>MSPNETNRTAKRRLDFADGPDASAAPTRKLRSSSPSPVSSNTDPSQTQLRFSPRTQKARPTATPTRRTPSRSVVTPDAPKPRPVAVEYVPRYLHQTLDYQRRGQKKDLPTHTRTALALIEQYYEIPANLEQSRKYGPLSGTTYEELVLQAYTLGTLAVKKEDGAIVSEVDICTECAVLGHRRGECPTLL</sequence>
<protein>
    <submittedName>
        <fullName evidence="2">Uncharacterized protein</fullName>
    </submittedName>
</protein>
<accession>A0A8J9SFQ8</accession>
<gene>
    <name evidence="2" type="ORF">PTTT1_LOCUS41347</name>
</gene>
<feature type="compositionally biased region" description="Low complexity" evidence="1">
    <location>
        <begin position="53"/>
        <end position="76"/>
    </location>
</feature>
<feature type="region of interest" description="Disordered" evidence="1">
    <location>
        <begin position="1"/>
        <end position="84"/>
    </location>
</feature>
<evidence type="ECO:0000256" key="1">
    <source>
        <dbReference type="SAM" id="MobiDB-lite"/>
    </source>
</evidence>
<name>A0A8J9SFQ8_PHATR</name>
<evidence type="ECO:0000313" key="2">
    <source>
        <dbReference type="EMBL" id="CAG9289339.1"/>
    </source>
</evidence>
<feature type="compositionally biased region" description="Low complexity" evidence="1">
    <location>
        <begin position="32"/>
        <end position="45"/>
    </location>
</feature>
<dbReference type="Proteomes" id="UP000836788">
    <property type="component" value="Chromosome 4"/>
</dbReference>
<dbReference type="AlphaFoldDB" id="A0A8J9SFQ8"/>
<reference evidence="2" key="1">
    <citation type="submission" date="2022-02" db="EMBL/GenBank/DDBJ databases">
        <authorList>
            <person name="Giguere J D."/>
        </authorList>
    </citation>
    <scope>NUCLEOTIDE SEQUENCE</scope>
    <source>
        <strain evidence="2">CCAP 1055/1</strain>
    </source>
</reference>
<organism evidence="2">
    <name type="scientific">Phaeodactylum tricornutum</name>
    <name type="common">Diatom</name>
    <dbReference type="NCBI Taxonomy" id="2850"/>
    <lineage>
        <taxon>Eukaryota</taxon>
        <taxon>Sar</taxon>
        <taxon>Stramenopiles</taxon>
        <taxon>Ochrophyta</taxon>
        <taxon>Bacillariophyta</taxon>
        <taxon>Bacillariophyceae</taxon>
        <taxon>Bacillariophycidae</taxon>
        <taxon>Naviculales</taxon>
        <taxon>Phaeodactylaceae</taxon>
        <taxon>Phaeodactylum</taxon>
    </lineage>
</organism>
<dbReference type="EMBL" id="OU594945">
    <property type="protein sequence ID" value="CAG9289339.1"/>
    <property type="molecule type" value="Genomic_DNA"/>
</dbReference>
<proteinExistence type="predicted"/>